<name>A0A412X284_9BACT</name>
<evidence type="ECO:0000313" key="4">
    <source>
        <dbReference type="Proteomes" id="UP000283589"/>
    </source>
</evidence>
<feature type="signal peptide" evidence="1">
    <location>
        <begin position="1"/>
        <end position="20"/>
    </location>
</feature>
<evidence type="ECO:0000256" key="1">
    <source>
        <dbReference type="SAM" id="SignalP"/>
    </source>
</evidence>
<proteinExistence type="predicted"/>
<gene>
    <name evidence="3" type="ORF">DWW18_07805</name>
</gene>
<dbReference type="Proteomes" id="UP000283589">
    <property type="component" value="Unassembled WGS sequence"/>
</dbReference>
<feature type="chain" id="PRO_5019009317" description="Fibrobacter succinogenes major paralogous domain-containing protein" evidence="1">
    <location>
        <begin position="21"/>
        <end position="234"/>
    </location>
</feature>
<keyword evidence="1" id="KW-0732">Signal</keyword>
<dbReference type="EMBL" id="QRZA01000007">
    <property type="protein sequence ID" value="RGV34578.1"/>
    <property type="molecule type" value="Genomic_DNA"/>
</dbReference>
<dbReference type="Pfam" id="PF09603">
    <property type="entry name" value="Fib_succ_major"/>
    <property type="match status" value="1"/>
</dbReference>
<reference evidence="3 4" key="1">
    <citation type="submission" date="2018-08" db="EMBL/GenBank/DDBJ databases">
        <title>A genome reference for cultivated species of the human gut microbiota.</title>
        <authorList>
            <person name="Zou Y."/>
            <person name="Xue W."/>
            <person name="Luo G."/>
        </authorList>
    </citation>
    <scope>NUCLEOTIDE SEQUENCE [LARGE SCALE GENOMIC DNA]</scope>
    <source>
        <strain evidence="3 4">AF14-49</strain>
    </source>
</reference>
<comment type="caution">
    <text evidence="3">The sequence shown here is derived from an EMBL/GenBank/DDBJ whole genome shotgun (WGS) entry which is preliminary data.</text>
</comment>
<dbReference type="NCBIfam" id="TIGR02145">
    <property type="entry name" value="Fib_succ_major"/>
    <property type="match status" value="1"/>
</dbReference>
<protein>
    <recommendedName>
        <fullName evidence="2">Fibrobacter succinogenes major paralogous domain-containing protein</fullName>
    </recommendedName>
</protein>
<accession>A0A412X284</accession>
<evidence type="ECO:0000313" key="3">
    <source>
        <dbReference type="EMBL" id="RGV34578.1"/>
    </source>
</evidence>
<evidence type="ECO:0000259" key="2">
    <source>
        <dbReference type="Pfam" id="PF09603"/>
    </source>
</evidence>
<dbReference type="AlphaFoldDB" id="A0A412X284"/>
<dbReference type="PROSITE" id="PS51257">
    <property type="entry name" value="PROKAR_LIPOPROTEIN"/>
    <property type="match status" value="1"/>
</dbReference>
<dbReference type="RefSeq" id="WP_118259744.1">
    <property type="nucleotide sequence ID" value="NZ_CALBWO010000030.1"/>
</dbReference>
<sequence>MKPMKQYMLLLLAIFFGCVACDDSDNKISMQPEATGSYTDVRDGNEYHWVRYAGLEWMTENLKFIPDKGVFAPDLTPLPEGYYNDKKNAEYYKDFGGLYDYEAALAAVPAGWRLPTDDDWQNLEKALGMSISDLKQSGKRGSIQGELLQQGVEGTGINLQLSGYLILDDRVMEVYSFESVYGFYWTATVDESKPGGNTIYYRQIIYNSSKVVRNSMTKNNLLSIRCVRDATSIE</sequence>
<organism evidence="3 4">
    <name type="scientific">Butyricimonas virosa</name>
    <dbReference type="NCBI Taxonomy" id="544645"/>
    <lineage>
        <taxon>Bacteria</taxon>
        <taxon>Pseudomonadati</taxon>
        <taxon>Bacteroidota</taxon>
        <taxon>Bacteroidia</taxon>
        <taxon>Bacteroidales</taxon>
        <taxon>Odoribacteraceae</taxon>
        <taxon>Butyricimonas</taxon>
    </lineage>
</organism>
<dbReference type="InterPro" id="IPR011871">
    <property type="entry name" value="Fib_succ_major"/>
</dbReference>
<feature type="domain" description="Fibrobacter succinogenes major paralogous" evidence="2">
    <location>
        <begin position="50"/>
        <end position="228"/>
    </location>
</feature>